<evidence type="ECO:0000313" key="3">
    <source>
        <dbReference type="Proteomes" id="UP000658278"/>
    </source>
</evidence>
<accession>A0A934VCZ0</accession>
<gene>
    <name evidence="2" type="ORF">JIN81_01800</name>
</gene>
<feature type="transmembrane region" description="Helical" evidence="1">
    <location>
        <begin position="37"/>
        <end position="57"/>
    </location>
</feature>
<evidence type="ECO:0000256" key="1">
    <source>
        <dbReference type="SAM" id="Phobius"/>
    </source>
</evidence>
<keyword evidence="3" id="KW-1185">Reference proteome</keyword>
<dbReference type="EMBL" id="JAENII010000001">
    <property type="protein sequence ID" value="MBK1825739.1"/>
    <property type="molecule type" value="Genomic_DNA"/>
</dbReference>
<keyword evidence="1" id="KW-0812">Transmembrane</keyword>
<sequence length="98" mass="10901">MELKFTPVRVGLLVLLVVAYAIHGGFAVPPEAPRHLMRTWVSTLVLFLASAVSATVVDHWIGLIDRSNLRWFYVVVGVCGMVGALIMLHVFRERVAML</sequence>
<evidence type="ECO:0000313" key="2">
    <source>
        <dbReference type="EMBL" id="MBK1825739.1"/>
    </source>
</evidence>
<dbReference type="RefSeq" id="WP_200275707.1">
    <property type="nucleotide sequence ID" value="NZ_JAENII010000001.1"/>
</dbReference>
<organism evidence="2 3">
    <name type="scientific">Haloferula rosea</name>
    <dbReference type="NCBI Taxonomy" id="490093"/>
    <lineage>
        <taxon>Bacteria</taxon>
        <taxon>Pseudomonadati</taxon>
        <taxon>Verrucomicrobiota</taxon>
        <taxon>Verrucomicrobiia</taxon>
        <taxon>Verrucomicrobiales</taxon>
        <taxon>Verrucomicrobiaceae</taxon>
        <taxon>Haloferula</taxon>
    </lineage>
</organism>
<reference evidence="2" key="1">
    <citation type="submission" date="2021-01" db="EMBL/GenBank/DDBJ databases">
        <title>Modified the classification status of verrucomicrobia.</title>
        <authorList>
            <person name="Feng X."/>
        </authorList>
    </citation>
    <scope>NUCLEOTIDE SEQUENCE</scope>
    <source>
        <strain evidence="2">KCTC 22201</strain>
    </source>
</reference>
<dbReference type="AlphaFoldDB" id="A0A934VCZ0"/>
<keyword evidence="1" id="KW-1133">Transmembrane helix</keyword>
<comment type="caution">
    <text evidence="2">The sequence shown here is derived from an EMBL/GenBank/DDBJ whole genome shotgun (WGS) entry which is preliminary data.</text>
</comment>
<keyword evidence="1" id="KW-0472">Membrane</keyword>
<proteinExistence type="predicted"/>
<feature type="transmembrane region" description="Helical" evidence="1">
    <location>
        <begin position="69"/>
        <end position="91"/>
    </location>
</feature>
<name>A0A934VCZ0_9BACT</name>
<protein>
    <submittedName>
        <fullName evidence="2">Uncharacterized protein</fullName>
    </submittedName>
</protein>
<dbReference type="Proteomes" id="UP000658278">
    <property type="component" value="Unassembled WGS sequence"/>
</dbReference>